<evidence type="ECO:0000259" key="6">
    <source>
        <dbReference type="Pfam" id="PF02836"/>
    </source>
</evidence>
<keyword evidence="4" id="KW-0732">Signal</keyword>
<dbReference type="InterPro" id="IPR006103">
    <property type="entry name" value="Glyco_hydro_2_cat"/>
</dbReference>
<evidence type="ECO:0000259" key="7">
    <source>
        <dbReference type="Pfam" id="PF02837"/>
    </source>
</evidence>
<evidence type="ECO:0000256" key="4">
    <source>
        <dbReference type="SAM" id="SignalP"/>
    </source>
</evidence>
<dbReference type="SUPFAM" id="SSF49785">
    <property type="entry name" value="Galactose-binding domain-like"/>
    <property type="match status" value="1"/>
</dbReference>
<dbReference type="GO" id="GO:0004553">
    <property type="term" value="F:hydrolase activity, hydrolyzing O-glycosyl compounds"/>
    <property type="evidence" value="ECO:0007669"/>
    <property type="project" value="InterPro"/>
</dbReference>
<dbReference type="InterPro" id="IPR006102">
    <property type="entry name" value="Ig-like_GH2"/>
</dbReference>
<feature type="domain" description="DUF4982" evidence="8">
    <location>
        <begin position="671"/>
        <end position="727"/>
    </location>
</feature>
<evidence type="ECO:0000259" key="8">
    <source>
        <dbReference type="Pfam" id="PF16355"/>
    </source>
</evidence>
<dbReference type="SUPFAM" id="SSF51445">
    <property type="entry name" value="(Trans)glycosidases"/>
    <property type="match status" value="1"/>
</dbReference>
<dbReference type="InterPro" id="IPR040605">
    <property type="entry name" value="Glyco_hydro2_dom5"/>
</dbReference>
<dbReference type="InterPro" id="IPR023232">
    <property type="entry name" value="Glyco_hydro_2_AS"/>
</dbReference>
<comment type="caution">
    <text evidence="10">The sequence shown here is derived from an EMBL/GenBank/DDBJ whole genome shotgun (WGS) entry which is preliminary data.</text>
</comment>
<comment type="similarity">
    <text evidence="1">Belongs to the glycosyl hydrolase 2 family.</text>
</comment>
<evidence type="ECO:0008006" key="12">
    <source>
        <dbReference type="Google" id="ProtNLM"/>
    </source>
</evidence>
<feature type="domain" description="Glycoside hydrolase family 2 immunoglobulin-like beta-sandwich" evidence="5">
    <location>
        <begin position="190"/>
        <end position="294"/>
    </location>
</feature>
<dbReference type="STRING" id="1826909.A5893_16835"/>
<evidence type="ECO:0000259" key="5">
    <source>
        <dbReference type="Pfam" id="PF00703"/>
    </source>
</evidence>
<proteinExistence type="inferred from homology"/>
<dbReference type="PRINTS" id="PR00132">
    <property type="entry name" value="GLHYDRLASE2"/>
</dbReference>
<dbReference type="Pfam" id="PF02837">
    <property type="entry name" value="Glyco_hydro_2_N"/>
    <property type="match status" value="1"/>
</dbReference>
<evidence type="ECO:0000256" key="2">
    <source>
        <dbReference type="ARBA" id="ARBA00022801"/>
    </source>
</evidence>
<dbReference type="InterPro" id="IPR006101">
    <property type="entry name" value="Glyco_hydro_2"/>
</dbReference>
<dbReference type="InterPro" id="IPR006104">
    <property type="entry name" value="Glyco_hydro_2_N"/>
</dbReference>
<dbReference type="InterPro" id="IPR013783">
    <property type="entry name" value="Ig-like_fold"/>
</dbReference>
<dbReference type="Pfam" id="PF02836">
    <property type="entry name" value="Glyco_hydro_2_C"/>
    <property type="match status" value="1"/>
</dbReference>
<dbReference type="EMBL" id="LWHJ01000033">
    <property type="protein sequence ID" value="OAQ37877.1"/>
    <property type="molecule type" value="Genomic_DNA"/>
</dbReference>
<dbReference type="Pfam" id="PF18565">
    <property type="entry name" value="Glyco_hydro2_C5"/>
    <property type="match status" value="1"/>
</dbReference>
<dbReference type="PROSITE" id="PS00608">
    <property type="entry name" value="GLYCOSYL_HYDROL_F2_2"/>
    <property type="match status" value="1"/>
</dbReference>
<accession>A0A179DA18</accession>
<dbReference type="Gene3D" id="3.20.20.80">
    <property type="entry name" value="Glycosidases"/>
    <property type="match status" value="1"/>
</dbReference>
<dbReference type="Gene3D" id="2.60.120.260">
    <property type="entry name" value="Galactose-binding domain-like"/>
    <property type="match status" value="1"/>
</dbReference>
<keyword evidence="11" id="KW-1185">Reference proteome</keyword>
<dbReference type="GO" id="GO:0005975">
    <property type="term" value="P:carbohydrate metabolic process"/>
    <property type="evidence" value="ECO:0007669"/>
    <property type="project" value="InterPro"/>
</dbReference>
<dbReference type="InterPro" id="IPR051913">
    <property type="entry name" value="GH2_Domain-Containing"/>
</dbReference>
<evidence type="ECO:0000313" key="10">
    <source>
        <dbReference type="EMBL" id="OAQ37877.1"/>
    </source>
</evidence>
<dbReference type="InterPro" id="IPR008979">
    <property type="entry name" value="Galactose-bd-like_sf"/>
</dbReference>
<keyword evidence="3" id="KW-0326">Glycosidase</keyword>
<dbReference type="InterPro" id="IPR032311">
    <property type="entry name" value="DUF4982"/>
</dbReference>
<sequence length="846" mass="95863">MRFLLVFFCCLELVAFSSEAQPKAKSAETRQLLNFDKDWKFILNPDEAKIKSQPESLSWRSLNLPHDWSIEGSYSETNGDWQSGYLPAGIGYYQKKFNITDEQLEKQVSIVFDGVYLNSEVWLNGHFLGKRPNGYIGFTYNLNKYLKKGENEITVKVDHSKPLSGRWYTGSGIYRHVWLKVTDPVYVNDRDLQIQSDVDEKNAKVSINLNILSEQAKATSSTLKIDILNPEGKIVKSTTNNISLKSGQNSQNYVFDIISAKLWSIEHPYLYKVKFSISTKGKVVDEYSLNFGIRKIEFSGEWGFKLNGENTKIKGVCLHQDAGLFGVAVPDEVLFGRLKQLKFMGTNAIRTSHHPFPPEFFNMCDSLGMMVMDEAFDGWEVAKAADDYGNYFDEWWKQDLTDLVLRDRNHPSVIMWSIGNEVRKPTVETQTKLIDLIHQLDPGRPVTQGGVDPTRGMKGDEAITNLDVKGFNGDGEEIGVYEKYHNAFPNVPMIGTEVPHTYQTRGVYRTKTNWRRRDFPAPWEINSKQAGKMGGLAEKVFPIEDLSKEEVFPEEQTTKYYNDFKFIDIPNFQPWSGNLFYQSSYDNATVRSSARKAWQHTLELPYVIGQFRWTAYDYLGETNQWPSRMANFGVIDICGFPKDHYYLYQSLWTDKPMVHMLPHWTHPGKEGVVIPMVVYTNCDEVNLHLNGKDLGTKPYLGEQLVWDIPYQPGELVVTGFKGGKLVAKEIVKTAGKPAKIQISTTEKSMTADGKDVLLCEITITDEQGVPVPQASPLLSFKISGSGKIKGTDNGDPLDLTDYTSSKRRAFKSKCLVVIQSTEELGNIVLEASGEALPTTSLKIEVK</sequence>
<dbReference type="AlphaFoldDB" id="A0A179DA18"/>
<reference evidence="10 11" key="1">
    <citation type="submission" date="2016-04" db="EMBL/GenBank/DDBJ databases">
        <authorList>
            <person name="Evans L.H."/>
            <person name="Alamgir A."/>
            <person name="Owens N."/>
            <person name="Weber N.D."/>
            <person name="Virtaneva K."/>
            <person name="Barbian K."/>
            <person name="Babar A."/>
            <person name="Rosenke K."/>
        </authorList>
    </citation>
    <scope>NUCLEOTIDE SEQUENCE [LARGE SCALE GENOMIC DNA]</scope>
    <source>
        <strain evidence="10 11">CCM 8644</strain>
    </source>
</reference>
<dbReference type="SUPFAM" id="SSF49303">
    <property type="entry name" value="beta-Galactosidase/glucuronidase domain"/>
    <property type="match status" value="1"/>
</dbReference>
<dbReference type="Pfam" id="PF16355">
    <property type="entry name" value="DUF4982"/>
    <property type="match status" value="1"/>
</dbReference>
<feature type="domain" description="Glycoside hydrolase family 2 catalytic" evidence="6">
    <location>
        <begin position="304"/>
        <end position="506"/>
    </location>
</feature>
<evidence type="ECO:0000313" key="11">
    <source>
        <dbReference type="Proteomes" id="UP000078459"/>
    </source>
</evidence>
<feature type="signal peptide" evidence="4">
    <location>
        <begin position="1"/>
        <end position="20"/>
    </location>
</feature>
<evidence type="ECO:0000256" key="1">
    <source>
        <dbReference type="ARBA" id="ARBA00007401"/>
    </source>
</evidence>
<dbReference type="PANTHER" id="PTHR42732">
    <property type="entry name" value="BETA-GALACTOSIDASE"/>
    <property type="match status" value="1"/>
</dbReference>
<dbReference type="OrthoDB" id="9801077at2"/>
<evidence type="ECO:0000259" key="9">
    <source>
        <dbReference type="Pfam" id="PF18565"/>
    </source>
</evidence>
<protein>
    <recommendedName>
        <fullName evidence="12">Beta-galactosidase</fullName>
    </recommendedName>
</protein>
<feature type="domain" description="Glycosyl hydrolases family 2 sugar binding" evidence="7">
    <location>
        <begin position="88"/>
        <end position="179"/>
    </location>
</feature>
<dbReference type="Pfam" id="PF00703">
    <property type="entry name" value="Glyco_hydro_2"/>
    <property type="match status" value="1"/>
</dbReference>
<reference evidence="10 11" key="2">
    <citation type="submission" date="2016-06" db="EMBL/GenBank/DDBJ databases">
        <title>Pedobacter psychrophilus sp. nov., isolated from Antarctic fragmentary rock.</title>
        <authorList>
            <person name="Svec P."/>
        </authorList>
    </citation>
    <scope>NUCLEOTIDE SEQUENCE [LARGE SCALE GENOMIC DNA]</scope>
    <source>
        <strain evidence="10 11">CCM 8644</strain>
    </source>
</reference>
<name>A0A179DA18_9SPHI</name>
<dbReference type="RefSeq" id="WP_068823856.1">
    <property type="nucleotide sequence ID" value="NZ_LWHJ01000033.1"/>
</dbReference>
<dbReference type="InterPro" id="IPR036156">
    <property type="entry name" value="Beta-gal/glucu_dom_sf"/>
</dbReference>
<dbReference type="InterPro" id="IPR017853">
    <property type="entry name" value="GH"/>
</dbReference>
<dbReference type="Gene3D" id="2.60.40.10">
    <property type="entry name" value="Immunoglobulins"/>
    <property type="match status" value="3"/>
</dbReference>
<dbReference type="PANTHER" id="PTHR42732:SF1">
    <property type="entry name" value="BETA-MANNOSIDASE"/>
    <property type="match status" value="1"/>
</dbReference>
<dbReference type="Proteomes" id="UP000078459">
    <property type="component" value="Unassembled WGS sequence"/>
</dbReference>
<organism evidence="10 11">
    <name type="scientific">Pedobacter psychrophilus</name>
    <dbReference type="NCBI Taxonomy" id="1826909"/>
    <lineage>
        <taxon>Bacteria</taxon>
        <taxon>Pseudomonadati</taxon>
        <taxon>Bacteroidota</taxon>
        <taxon>Sphingobacteriia</taxon>
        <taxon>Sphingobacteriales</taxon>
        <taxon>Sphingobacteriaceae</taxon>
        <taxon>Pedobacter</taxon>
    </lineage>
</organism>
<feature type="chain" id="PRO_5008100267" description="Beta-galactosidase" evidence="4">
    <location>
        <begin position="21"/>
        <end position="846"/>
    </location>
</feature>
<feature type="domain" description="Glycoside hydrolase family 2" evidence="9">
    <location>
        <begin position="740"/>
        <end position="841"/>
    </location>
</feature>
<keyword evidence="2" id="KW-0378">Hydrolase</keyword>
<evidence type="ECO:0000256" key="3">
    <source>
        <dbReference type="ARBA" id="ARBA00023295"/>
    </source>
</evidence>
<gene>
    <name evidence="10" type="ORF">A5893_16835</name>
</gene>